<dbReference type="GO" id="GO:0006508">
    <property type="term" value="P:proteolysis"/>
    <property type="evidence" value="ECO:0007669"/>
    <property type="project" value="UniProtKB-KW"/>
</dbReference>
<dbReference type="GO" id="GO:0006310">
    <property type="term" value="P:DNA recombination"/>
    <property type="evidence" value="ECO:0007669"/>
    <property type="project" value="UniProtKB-KW"/>
</dbReference>
<evidence type="ECO:0000256" key="5">
    <source>
        <dbReference type="ARBA" id="ARBA00022842"/>
    </source>
</evidence>
<keyword evidence="10" id="KW-0233">DNA recombination</keyword>
<dbReference type="GO" id="GO:0004190">
    <property type="term" value="F:aspartic-type endopeptidase activity"/>
    <property type="evidence" value="ECO:0007669"/>
    <property type="project" value="UniProtKB-KW"/>
</dbReference>
<keyword evidence="3" id="KW-0064">Aspartyl protease</keyword>
<sequence length="912" mass="104226">MLRGALALFHAAQQTLPAPAQAPVEPQNLTDQLPTEAKHLTDFWKYNPKTFDGSLKVPTKRHQLVEDYRENVGWSYQLDNLEAIQGKFLCQILLCQPKGFVRAFKPTNHANALCLTVNMSLHKRANPFKAAGKWSTPSQKRKAELQPTIAPQNLSSCGDFQRHCQELVAAGKTLRELSVCRSCGRSHGGRCLTGSGVCYKYKKLEHIAKFCPQKLLGTTSNQTNTFQQGKVFATTRQEAKQAAYVLRDTRELEVSLSSKSVVREYPNVFPYELPGLPPLRENDFSIELELNTAPTFRAPYRMVPAEGAPVLFVKKKYGSMHLCIDYKKLNKVAIKNLYLLPRIDDLFDQLQGATVSLRLTYAHYEFIVMSFVLTNGLVVFMDLMNKVFKDFLDTFVIVLLMRSLFTSRQRLSMRSICTSDGVSIDLAKIEAITSWPRPSTVSVVCSFLGLVVLTVPDGFGSFVIYSDASKKGLSCVLKQQGKVVTYASLQLKSHEYKSLQIIRDLKYFFTQKELNMIERRWLELVKDYDYEILYHSGRVNVVVDARTRKVLHSAAFITKQTPLLRDFERVKIAVSVGEVTSQLAQLSVQQPLRQRIIVSQLNDQYLVEKCCLEEVGQDEEFSISSDDRLMFERHLCVPADSAVKTELLTEAHSSPFYLHPGSRKMYLDLKRVYWWQNMKREVADFVRLPRTLKGHTVIWVVVGRLKKSAHFIPGKSIYTTKRLNQILEDMLRACMLECSGSWDSHLHLMEFANNKSYQATIGMASFEALYGRCCRSPICWGDIAQSRQKSYPDERCKDLEFDVGDIVFLKVACMKGVLRFEKKGKLSPRFVGPFEILKRIGHVAYRLMLHPSFFTVHEVFHISMLRKYVADLTHVVNFEPLNLSYEEQLVEIMARDVNMLHNRGIALVKDLW</sequence>
<evidence type="ECO:0000313" key="13">
    <source>
        <dbReference type="EMBL" id="KAA0067722.1"/>
    </source>
</evidence>
<keyword evidence="9" id="KW-0238">DNA-binding</keyword>
<keyword evidence="4" id="KW-0378">Hydrolase</keyword>
<feature type="domain" description="Integrase zinc-binding" evidence="11">
    <location>
        <begin position="641"/>
        <end position="687"/>
    </location>
</feature>
<organism evidence="13 14">
    <name type="scientific">Cucumis melo var. makuwa</name>
    <name type="common">Oriental melon</name>
    <dbReference type="NCBI Taxonomy" id="1194695"/>
    <lineage>
        <taxon>Eukaryota</taxon>
        <taxon>Viridiplantae</taxon>
        <taxon>Streptophyta</taxon>
        <taxon>Embryophyta</taxon>
        <taxon>Tracheophyta</taxon>
        <taxon>Spermatophyta</taxon>
        <taxon>Magnoliopsida</taxon>
        <taxon>eudicotyledons</taxon>
        <taxon>Gunneridae</taxon>
        <taxon>Pentapetalae</taxon>
        <taxon>rosids</taxon>
        <taxon>fabids</taxon>
        <taxon>Cucurbitales</taxon>
        <taxon>Cucurbitaceae</taxon>
        <taxon>Benincaseae</taxon>
        <taxon>Cucumis</taxon>
    </lineage>
</organism>
<evidence type="ECO:0000256" key="3">
    <source>
        <dbReference type="ARBA" id="ARBA00022750"/>
    </source>
</evidence>
<keyword evidence="7 13" id="KW-0695">RNA-directed DNA polymerase</keyword>
<dbReference type="Gene3D" id="3.30.70.270">
    <property type="match status" value="1"/>
</dbReference>
<dbReference type="GO" id="GO:0003677">
    <property type="term" value="F:DNA binding"/>
    <property type="evidence" value="ECO:0007669"/>
    <property type="project" value="UniProtKB-KW"/>
</dbReference>
<dbReference type="GO" id="GO:0003964">
    <property type="term" value="F:RNA-directed DNA polymerase activity"/>
    <property type="evidence" value="ECO:0007669"/>
    <property type="project" value="UniProtKB-KW"/>
</dbReference>
<keyword evidence="8" id="KW-0239">DNA-directed DNA polymerase</keyword>
<dbReference type="PANTHER" id="PTHR37984:SF5">
    <property type="entry name" value="PROTEIN NYNRIN-LIKE"/>
    <property type="match status" value="1"/>
</dbReference>
<dbReference type="SUPFAM" id="SSF56672">
    <property type="entry name" value="DNA/RNA polymerases"/>
    <property type="match status" value="1"/>
</dbReference>
<dbReference type="InterPro" id="IPR043128">
    <property type="entry name" value="Rev_trsase/Diguanyl_cyclase"/>
</dbReference>
<protein>
    <submittedName>
        <fullName evidence="13">Reverse transcriptase</fullName>
    </submittedName>
</protein>
<evidence type="ECO:0000256" key="7">
    <source>
        <dbReference type="ARBA" id="ARBA00022918"/>
    </source>
</evidence>
<dbReference type="GO" id="GO:0003887">
    <property type="term" value="F:DNA-directed DNA polymerase activity"/>
    <property type="evidence" value="ECO:0007669"/>
    <property type="project" value="UniProtKB-KW"/>
</dbReference>
<reference evidence="13 14" key="1">
    <citation type="submission" date="2019-08" db="EMBL/GenBank/DDBJ databases">
        <title>Draft genome sequences of two oriental melons (Cucumis melo L. var makuwa).</title>
        <authorList>
            <person name="Kwon S.-Y."/>
        </authorList>
    </citation>
    <scope>NUCLEOTIDE SEQUENCE [LARGE SCALE GENOMIC DNA]</scope>
    <source>
        <strain evidence="14">cv. SW 3</strain>
        <tissue evidence="13">Leaf</tissue>
    </source>
</reference>
<feature type="domain" description="Tf2-1-like SH3-like" evidence="12">
    <location>
        <begin position="804"/>
        <end position="869"/>
    </location>
</feature>
<name>A0A5A7VH72_CUCMM</name>
<dbReference type="PANTHER" id="PTHR37984">
    <property type="entry name" value="PROTEIN CBG26694"/>
    <property type="match status" value="1"/>
</dbReference>
<dbReference type="Pfam" id="PF24626">
    <property type="entry name" value="SH3_Tf2-1"/>
    <property type="match status" value="1"/>
</dbReference>
<keyword evidence="8" id="KW-0808">Transferase</keyword>
<dbReference type="InterPro" id="IPR050951">
    <property type="entry name" value="Retrovirus_Pol_polyprotein"/>
</dbReference>
<dbReference type="Gene3D" id="3.30.420.10">
    <property type="entry name" value="Ribonuclease H-like superfamily/Ribonuclease H"/>
    <property type="match status" value="1"/>
</dbReference>
<dbReference type="InterPro" id="IPR036397">
    <property type="entry name" value="RNaseH_sf"/>
</dbReference>
<evidence type="ECO:0000256" key="10">
    <source>
        <dbReference type="ARBA" id="ARBA00023172"/>
    </source>
</evidence>
<keyword evidence="2" id="KW-0479">Metal-binding</keyword>
<dbReference type="GO" id="GO:0015074">
    <property type="term" value="P:DNA integration"/>
    <property type="evidence" value="ECO:0007669"/>
    <property type="project" value="UniProtKB-KW"/>
</dbReference>
<dbReference type="AlphaFoldDB" id="A0A5A7VH72"/>
<keyword evidence="1" id="KW-0645">Protease</keyword>
<evidence type="ECO:0000256" key="1">
    <source>
        <dbReference type="ARBA" id="ARBA00022670"/>
    </source>
</evidence>
<dbReference type="InterPro" id="IPR043502">
    <property type="entry name" value="DNA/RNA_pol_sf"/>
</dbReference>
<dbReference type="InterPro" id="IPR041588">
    <property type="entry name" value="Integrase_H2C2"/>
</dbReference>
<keyword evidence="5" id="KW-0460">Magnesium</keyword>
<evidence type="ECO:0000259" key="11">
    <source>
        <dbReference type="Pfam" id="PF17921"/>
    </source>
</evidence>
<dbReference type="OrthoDB" id="2013610at2759"/>
<dbReference type="EMBL" id="SSTE01000369">
    <property type="protein sequence ID" value="KAA0067722.1"/>
    <property type="molecule type" value="Genomic_DNA"/>
</dbReference>
<dbReference type="Gene3D" id="1.10.340.70">
    <property type="match status" value="1"/>
</dbReference>
<evidence type="ECO:0000256" key="6">
    <source>
        <dbReference type="ARBA" id="ARBA00022908"/>
    </source>
</evidence>
<dbReference type="GO" id="GO:0046872">
    <property type="term" value="F:metal ion binding"/>
    <property type="evidence" value="ECO:0007669"/>
    <property type="project" value="UniProtKB-KW"/>
</dbReference>
<gene>
    <name evidence="13" type="ORF">E6C27_scaffold352G00340</name>
</gene>
<evidence type="ECO:0000256" key="9">
    <source>
        <dbReference type="ARBA" id="ARBA00023125"/>
    </source>
</evidence>
<evidence type="ECO:0000259" key="12">
    <source>
        <dbReference type="Pfam" id="PF24626"/>
    </source>
</evidence>
<evidence type="ECO:0000256" key="2">
    <source>
        <dbReference type="ARBA" id="ARBA00022723"/>
    </source>
</evidence>
<keyword evidence="8" id="KW-0548">Nucleotidyltransferase</keyword>
<dbReference type="Pfam" id="PF17921">
    <property type="entry name" value="Integrase_H2C2"/>
    <property type="match status" value="1"/>
</dbReference>
<proteinExistence type="predicted"/>
<dbReference type="InterPro" id="IPR056924">
    <property type="entry name" value="SH3_Tf2-1"/>
</dbReference>
<comment type="caution">
    <text evidence="13">The sequence shown here is derived from an EMBL/GenBank/DDBJ whole genome shotgun (WGS) entry which is preliminary data.</text>
</comment>
<accession>A0A5A7VH72</accession>
<evidence type="ECO:0000256" key="8">
    <source>
        <dbReference type="ARBA" id="ARBA00022932"/>
    </source>
</evidence>
<dbReference type="Proteomes" id="UP000321393">
    <property type="component" value="Unassembled WGS sequence"/>
</dbReference>
<keyword evidence="6" id="KW-0229">DNA integration</keyword>
<evidence type="ECO:0000256" key="4">
    <source>
        <dbReference type="ARBA" id="ARBA00022801"/>
    </source>
</evidence>
<evidence type="ECO:0000313" key="14">
    <source>
        <dbReference type="Proteomes" id="UP000321393"/>
    </source>
</evidence>